<dbReference type="OrthoDB" id="8863314at2"/>
<dbReference type="RefSeq" id="WP_101816838.1">
    <property type="nucleotide sequence ID" value="NZ_PJZF01000012.1"/>
</dbReference>
<organism evidence="2 3">
    <name type="scientific">Chimaeribacter californicus</name>
    <dbReference type="NCBI Taxonomy" id="2060067"/>
    <lineage>
        <taxon>Bacteria</taxon>
        <taxon>Pseudomonadati</taxon>
        <taxon>Pseudomonadota</taxon>
        <taxon>Gammaproteobacteria</taxon>
        <taxon>Enterobacterales</taxon>
        <taxon>Yersiniaceae</taxon>
        <taxon>Chimaeribacter</taxon>
    </lineage>
</organism>
<accession>A0A2N5E2W6</accession>
<protein>
    <submittedName>
        <fullName evidence="2">TIGR03751 family conjugal transfer lipoprotein</fullName>
    </submittedName>
</protein>
<evidence type="ECO:0000313" key="3">
    <source>
        <dbReference type="Proteomes" id="UP000234240"/>
    </source>
</evidence>
<proteinExistence type="predicted"/>
<keyword evidence="1" id="KW-0732">Signal</keyword>
<keyword evidence="2" id="KW-0449">Lipoprotein</keyword>
<keyword evidence="3" id="KW-1185">Reference proteome</keyword>
<sequence length="134" mass="14987">MKTYCLFALLAALLLAGCSTSKEEILPPGDATMLDIWQHNAGSARTTTEARSVLRRGLTDQESQTRQTLEESYTRHAENEIQQLFPRLPNPDMVIYIYPHLAGSEPAPVPGYSSVFPFYSRVQYALPGERLEAL</sequence>
<name>A0A2N5E2W6_9GAMM</name>
<dbReference type="EMBL" id="PJZF01000012">
    <property type="protein sequence ID" value="PLR35038.1"/>
    <property type="molecule type" value="Genomic_DNA"/>
</dbReference>
<feature type="chain" id="PRO_5014613491" evidence="1">
    <location>
        <begin position="22"/>
        <end position="134"/>
    </location>
</feature>
<evidence type="ECO:0000256" key="1">
    <source>
        <dbReference type="SAM" id="SignalP"/>
    </source>
</evidence>
<dbReference type="AlphaFoldDB" id="A0A2N5E2W6"/>
<feature type="signal peptide" evidence="1">
    <location>
        <begin position="1"/>
        <end position="21"/>
    </location>
</feature>
<reference evidence="2 3" key="1">
    <citation type="submission" date="2017-12" db="EMBL/GenBank/DDBJ databases">
        <title>Characterization of six clinical isolates of Enterochimera gen. nov., a novel genus of the Yersiniaciae family and the three species Enterochimera arupensis sp. nov., Enterochimera coloradensis sp. nov, and Enterochimera californica sp. nov.</title>
        <authorList>
            <person name="Rossi A."/>
            <person name="Fisher M."/>
        </authorList>
    </citation>
    <scope>NUCLEOTIDE SEQUENCE [LARGE SCALE GENOMIC DNA]</scope>
    <source>
        <strain evidence="3">2015-Iso6</strain>
    </source>
</reference>
<comment type="caution">
    <text evidence="2">The sequence shown here is derived from an EMBL/GenBank/DDBJ whole genome shotgun (WGS) entry which is preliminary data.</text>
</comment>
<dbReference type="NCBIfam" id="TIGR03751">
    <property type="entry name" value="conj_TIGR03751"/>
    <property type="match status" value="1"/>
</dbReference>
<evidence type="ECO:0000313" key="2">
    <source>
        <dbReference type="EMBL" id="PLR35038.1"/>
    </source>
</evidence>
<dbReference type="InterPro" id="IPR022262">
    <property type="entry name" value="Lipoprot_put"/>
</dbReference>
<dbReference type="PROSITE" id="PS51257">
    <property type="entry name" value="PROKAR_LIPOPROTEIN"/>
    <property type="match status" value="1"/>
</dbReference>
<gene>
    <name evidence="2" type="ORF">CYR55_14130</name>
</gene>
<dbReference type="Proteomes" id="UP000234240">
    <property type="component" value="Unassembled WGS sequence"/>
</dbReference>